<proteinExistence type="inferred from homology"/>
<dbReference type="PANTHER" id="PTHR10655:SF17">
    <property type="entry name" value="LYSOPHOSPHOLIPASE-LIKE PROTEIN 1"/>
    <property type="match status" value="1"/>
</dbReference>
<dbReference type="InterPro" id="IPR029058">
    <property type="entry name" value="AB_hydrolase_fold"/>
</dbReference>
<accession>A0A7T5VEB7</accession>
<reference evidence="4 5" key="1">
    <citation type="submission" date="2020-05" db="EMBL/GenBank/DDBJ databases">
        <title>Complete genome of Desulfobulbus oligotrophicus.</title>
        <authorList>
            <person name="Podar M."/>
        </authorList>
    </citation>
    <scope>NUCLEOTIDE SEQUENCE [LARGE SCALE GENOMIC DNA]</scope>
    <source>
        <strain evidence="4 5">Prop6</strain>
    </source>
</reference>
<keyword evidence="5" id="KW-1185">Reference proteome</keyword>
<dbReference type="GO" id="GO:0016787">
    <property type="term" value="F:hydrolase activity"/>
    <property type="evidence" value="ECO:0007669"/>
    <property type="project" value="UniProtKB-KW"/>
</dbReference>
<keyword evidence="2 4" id="KW-0378">Hydrolase</keyword>
<dbReference type="InterPro" id="IPR003140">
    <property type="entry name" value="PLipase/COase/thioEstase"/>
</dbReference>
<feature type="domain" description="Phospholipase/carboxylesterase/thioesterase" evidence="3">
    <location>
        <begin position="13"/>
        <end position="216"/>
    </location>
</feature>
<protein>
    <submittedName>
        <fullName evidence="4">Dienelactone hydrolase family protein</fullName>
    </submittedName>
</protein>
<comment type="similarity">
    <text evidence="1">Belongs to the AB hydrolase superfamily. AB hydrolase 2 family.</text>
</comment>
<evidence type="ECO:0000256" key="1">
    <source>
        <dbReference type="ARBA" id="ARBA00006499"/>
    </source>
</evidence>
<evidence type="ECO:0000313" key="4">
    <source>
        <dbReference type="EMBL" id="QQG66319.1"/>
    </source>
</evidence>
<dbReference type="InterPro" id="IPR050565">
    <property type="entry name" value="LYPA1-2/EST-like"/>
</dbReference>
<dbReference type="AlphaFoldDB" id="A0A7T5VEB7"/>
<evidence type="ECO:0000259" key="3">
    <source>
        <dbReference type="Pfam" id="PF02230"/>
    </source>
</evidence>
<evidence type="ECO:0000313" key="5">
    <source>
        <dbReference type="Proteomes" id="UP000596092"/>
    </source>
</evidence>
<dbReference type="Proteomes" id="UP000596092">
    <property type="component" value="Chromosome"/>
</dbReference>
<dbReference type="KEGG" id="dog:HP555_10810"/>
<dbReference type="Gene3D" id="3.40.50.1820">
    <property type="entry name" value="alpha/beta hydrolase"/>
    <property type="match status" value="1"/>
</dbReference>
<gene>
    <name evidence="4" type="ORF">HP555_10810</name>
</gene>
<dbReference type="SUPFAM" id="SSF53474">
    <property type="entry name" value="alpha/beta-Hydrolases"/>
    <property type="match status" value="1"/>
</dbReference>
<evidence type="ECO:0000256" key="2">
    <source>
        <dbReference type="ARBA" id="ARBA00022801"/>
    </source>
</evidence>
<organism evidence="4 5">
    <name type="scientific">Desulfobulbus oligotrophicus</name>
    <dbReference type="NCBI Taxonomy" id="1909699"/>
    <lineage>
        <taxon>Bacteria</taxon>
        <taxon>Pseudomonadati</taxon>
        <taxon>Thermodesulfobacteriota</taxon>
        <taxon>Desulfobulbia</taxon>
        <taxon>Desulfobulbales</taxon>
        <taxon>Desulfobulbaceae</taxon>
        <taxon>Desulfobulbus</taxon>
    </lineage>
</organism>
<dbReference type="EMBL" id="CP054140">
    <property type="protein sequence ID" value="QQG66319.1"/>
    <property type="molecule type" value="Genomic_DNA"/>
</dbReference>
<dbReference type="Pfam" id="PF02230">
    <property type="entry name" value="Abhydrolase_2"/>
    <property type="match status" value="1"/>
</dbReference>
<dbReference type="PANTHER" id="PTHR10655">
    <property type="entry name" value="LYSOPHOSPHOLIPASE-RELATED"/>
    <property type="match status" value="1"/>
</dbReference>
<sequence>MALLPAIEQETTTDPDAAIIWLHGLGADGHDFAPIIPELNLPSELGIRFIFPHAPSRPVTVNGGYVMPAWFDIFEMDINRRVDIPQLMVSAAAINQLVDRELERGIDSRRLLLAGFSQGGAVAYQVSLSHAKPLGGLIAMSTYFATSSTITLNEANRHLPIEIHHGQYDPVVPIALGISAAELLQEQGYTVTFRTYPMEHSVCPQQIEHISQAIQQFLQK</sequence>
<name>A0A7T5VEB7_9BACT</name>
<dbReference type="RefSeq" id="WP_199262370.1">
    <property type="nucleotide sequence ID" value="NZ_CP054140.1"/>
</dbReference>